<feature type="domain" description="PilZ" evidence="1">
    <location>
        <begin position="467"/>
        <end position="547"/>
    </location>
</feature>
<evidence type="ECO:0000313" key="3">
    <source>
        <dbReference type="Proteomes" id="UP000189475"/>
    </source>
</evidence>
<dbReference type="Gene3D" id="2.40.10.220">
    <property type="entry name" value="predicted glycosyltransferase like domains"/>
    <property type="match status" value="1"/>
</dbReference>
<dbReference type="SUPFAM" id="SSF141371">
    <property type="entry name" value="PilZ domain-like"/>
    <property type="match status" value="1"/>
</dbReference>
<sequence>MDQSDVLSFAERLIPAYHANDFESILANITHDQPPSAKILIKMELNRLMAPCNSNVDLRGKVEGTCREYQIDGLTHYFDDVALNTYHKSIKKFGTYCYGVWEALNNTRNNYRVIQQRNQTTNNEESTAFNVEPIRLGYDIKRMENRLRLATHIELNTSSTNITIHGESVDLSESGARFKLPSCFKYKTDDILKVRFVELAKNNDIAGLENTIEYKVLGVDDTYSHDSVVFVRTRCITKTEAIAQVITTSLTTARRELAHNNQDKIARVRSRAYEHIFLKHSTGLPLFFNGEDLQLALVTENNRAIWRYWHDECNQQTLDNLFTPKRMAGLAKANRRECSVTIYTFKYDLKGKTLFFSLMKPEVKEDVRRLFWHVGAQRDTWKVFRLTMYKLSEAEKNILTSHNDELQHHASDMTHYGVLQEIGDIQSAQDYLYQPKPALSPKYINTFCHPRTVKQTPMGIHFDACSRRREPRYQFSTPIELYSNDELLTTGSTVDISKHGLNITLKDPISITGDHPVKINFMELQLYNKQLPLDRVPYHTVRISPEGRCIQLMIDESAEVMKIIAFFQAIIDHNKTKFIEKPEVLPSIELLEGLHSILLSKLVSTPVYIEKLTRSLKPKVIGVKVPLPNYLELFNHLGSSSTLSLDPIYKNHTNTLMATPMRHVEGLDPQWNELYILVSKFSNRIQSIETRLHSDFKDTESRVDYLKQAINMGDLLVLRIASAPVLEVNTKLLLKDIDEISKIDMRTAAATDKEVNSITGYSEIIDITDEVLMRLQPHQDN</sequence>
<dbReference type="Proteomes" id="UP000189475">
    <property type="component" value="Unassembled WGS sequence"/>
</dbReference>
<dbReference type="AlphaFoldDB" id="A0A1R4AZU4"/>
<protein>
    <submittedName>
        <fullName evidence="2">PilZ domain protein</fullName>
    </submittedName>
</protein>
<gene>
    <name evidence="2" type="ORF">VPAL9027_00089</name>
</gene>
<dbReference type="STRING" id="1918946.VPAL9027_00089"/>
<dbReference type="RefSeq" id="WP_077311252.1">
    <property type="nucleotide sequence ID" value="NZ_AP024887.1"/>
</dbReference>
<organism evidence="2 3">
    <name type="scientific">Vibrio palustris</name>
    <dbReference type="NCBI Taxonomy" id="1918946"/>
    <lineage>
        <taxon>Bacteria</taxon>
        <taxon>Pseudomonadati</taxon>
        <taxon>Pseudomonadota</taxon>
        <taxon>Gammaproteobacteria</taxon>
        <taxon>Vibrionales</taxon>
        <taxon>Vibrionaceae</taxon>
        <taxon>Vibrio</taxon>
    </lineage>
</organism>
<accession>A0A1R4AZU4</accession>
<dbReference type="GO" id="GO:0035438">
    <property type="term" value="F:cyclic-di-GMP binding"/>
    <property type="evidence" value="ECO:0007669"/>
    <property type="project" value="InterPro"/>
</dbReference>
<evidence type="ECO:0000259" key="1">
    <source>
        <dbReference type="Pfam" id="PF07238"/>
    </source>
</evidence>
<evidence type="ECO:0000313" key="2">
    <source>
        <dbReference type="EMBL" id="SJL82178.1"/>
    </source>
</evidence>
<reference evidence="2 3" key="1">
    <citation type="submission" date="2017-02" db="EMBL/GenBank/DDBJ databases">
        <authorList>
            <person name="Peterson S.W."/>
        </authorList>
    </citation>
    <scope>NUCLEOTIDE SEQUENCE [LARGE SCALE GENOMIC DNA]</scope>
    <source>
        <strain evidence="2 3">CECT 9027</strain>
    </source>
</reference>
<name>A0A1R4AZU4_9VIBR</name>
<proteinExistence type="predicted"/>
<keyword evidence="3" id="KW-1185">Reference proteome</keyword>
<dbReference type="InterPro" id="IPR009875">
    <property type="entry name" value="PilZ_domain"/>
</dbReference>
<dbReference type="OrthoDB" id="6208912at2"/>
<dbReference type="EMBL" id="FUFT01000001">
    <property type="protein sequence ID" value="SJL82178.1"/>
    <property type="molecule type" value="Genomic_DNA"/>
</dbReference>
<dbReference type="Pfam" id="PF07238">
    <property type="entry name" value="PilZ"/>
    <property type="match status" value="1"/>
</dbReference>